<keyword evidence="6" id="KW-0677">Repeat</keyword>
<name>A0A1I5SL25_9RHOB</name>
<dbReference type="OrthoDB" id="8828485at2"/>
<evidence type="ECO:0000256" key="4">
    <source>
        <dbReference type="ARBA" id="ARBA00018392"/>
    </source>
</evidence>
<comment type="subcellular location">
    <subcellularLocation>
        <location evidence="3">Secreted</location>
    </subcellularLocation>
</comment>
<evidence type="ECO:0000313" key="13">
    <source>
        <dbReference type="Proteomes" id="UP000199356"/>
    </source>
</evidence>
<dbReference type="CDD" id="cd09143">
    <property type="entry name" value="PLDc_vPLD1_2_like_bac_2"/>
    <property type="match status" value="1"/>
</dbReference>
<evidence type="ECO:0000256" key="5">
    <source>
        <dbReference type="ARBA" id="ARBA00022525"/>
    </source>
</evidence>
<accession>A0A1I5SL25</accession>
<evidence type="ECO:0000256" key="1">
    <source>
        <dbReference type="ARBA" id="ARBA00000798"/>
    </source>
</evidence>
<dbReference type="GO" id="GO:0005576">
    <property type="term" value="C:extracellular region"/>
    <property type="evidence" value="ECO:0007669"/>
    <property type="project" value="UniProtKB-SubCell"/>
</dbReference>
<dbReference type="Pfam" id="PF00614">
    <property type="entry name" value="PLDc"/>
    <property type="match status" value="1"/>
</dbReference>
<gene>
    <name evidence="12" type="ORF">SAMN04488047_11171</name>
</gene>
<reference evidence="12 13" key="1">
    <citation type="submission" date="2016-10" db="EMBL/GenBank/DDBJ databases">
        <authorList>
            <person name="de Groot N.N."/>
        </authorList>
    </citation>
    <scope>NUCLEOTIDE SEQUENCE [LARGE SCALE GENOMIC DNA]</scope>
    <source>
        <strain evidence="12 13">DSM 19547</strain>
    </source>
</reference>
<evidence type="ECO:0000256" key="10">
    <source>
        <dbReference type="SAM" id="MobiDB-lite"/>
    </source>
</evidence>
<keyword evidence="8" id="KW-0443">Lipid metabolism</keyword>
<evidence type="ECO:0000313" key="12">
    <source>
        <dbReference type="EMBL" id="SFP71423.1"/>
    </source>
</evidence>
<dbReference type="InterPro" id="IPR001736">
    <property type="entry name" value="PLipase_D/transphosphatidylase"/>
</dbReference>
<comment type="function">
    <text evidence="2">Could be a virulence factor.</text>
</comment>
<dbReference type="STRING" id="441119.SAMN04488047_11171"/>
<evidence type="ECO:0000256" key="2">
    <source>
        <dbReference type="ARBA" id="ARBA00003145"/>
    </source>
</evidence>
<sequence length="480" mass="51902">MTPPDGHHAALGAHRVARPGVNCLAVERAARADVLMDNAAYFSAVRRALEGARRSVLIVGWTFDPRMQLEPLNPDDPGEIGPLLKRLSAERPDLEIRVLAWDAAAVVSLGKRLMPQRGHLYFACTRVRFALDNRVPYGATLHQKLVVVDDAVAFVSGADFSGNRWDRAEHLDEDAGRRMPGGGLGPPRHTMSLSLTGPVARAVGDVARQRWSAVTDEEVPAVEGAAEPVAQGARTLHDVPVALARTVPADTPDGEVRENEALFLDAIAAARGLIYAESQYLTSTVIRDALARRLAEPDGPEVVLVTAKHAPSAYDRAVMDAQRRGFLAALRQADAHGRFHAFYPLTRGGTPISVHSKLMIVDDRFLRIGSSNLANRSLGYDVECDAAVELDPGDPQEAAVFEARMRVLAHFLGCAPGEAARAVRGRGGMGAAIAALDPEGRRLAPLWPVARDDRGTSLSKLHLGDPRSASEAWRPWRRRA</sequence>
<evidence type="ECO:0000256" key="6">
    <source>
        <dbReference type="ARBA" id="ARBA00022737"/>
    </source>
</evidence>
<dbReference type="EMBL" id="FOXA01000011">
    <property type="protein sequence ID" value="SFP71423.1"/>
    <property type="molecule type" value="Genomic_DNA"/>
</dbReference>
<dbReference type="GO" id="GO:0004630">
    <property type="term" value="F:phospholipase D activity"/>
    <property type="evidence" value="ECO:0007669"/>
    <property type="project" value="UniProtKB-EC"/>
</dbReference>
<organism evidence="12 13">
    <name type="scientific">Tranquillimonas alkanivorans</name>
    <dbReference type="NCBI Taxonomy" id="441119"/>
    <lineage>
        <taxon>Bacteria</taxon>
        <taxon>Pseudomonadati</taxon>
        <taxon>Pseudomonadota</taxon>
        <taxon>Alphaproteobacteria</taxon>
        <taxon>Rhodobacterales</taxon>
        <taxon>Roseobacteraceae</taxon>
        <taxon>Tranquillimonas</taxon>
    </lineage>
</organism>
<feature type="region of interest" description="Disordered" evidence="10">
    <location>
        <begin position="458"/>
        <end position="480"/>
    </location>
</feature>
<keyword evidence="7" id="KW-0378">Hydrolase</keyword>
<dbReference type="RefSeq" id="WP_093423022.1">
    <property type="nucleotide sequence ID" value="NZ_FOXA01000011.1"/>
</dbReference>
<evidence type="ECO:0000256" key="9">
    <source>
        <dbReference type="ARBA" id="ARBA00029594"/>
    </source>
</evidence>
<dbReference type="AlphaFoldDB" id="A0A1I5SL25"/>
<evidence type="ECO:0000256" key="8">
    <source>
        <dbReference type="ARBA" id="ARBA00023098"/>
    </source>
</evidence>
<feature type="domain" description="PLD phosphodiesterase" evidence="11">
    <location>
        <begin position="350"/>
        <end position="377"/>
    </location>
</feature>
<keyword evidence="5" id="KW-0964">Secreted</keyword>
<evidence type="ECO:0000256" key="3">
    <source>
        <dbReference type="ARBA" id="ARBA00004613"/>
    </source>
</evidence>
<dbReference type="InterPro" id="IPR025202">
    <property type="entry name" value="PLD-like_dom"/>
</dbReference>
<dbReference type="SMART" id="SM00155">
    <property type="entry name" value="PLDc"/>
    <property type="match status" value="2"/>
</dbReference>
<protein>
    <recommendedName>
        <fullName evidence="4">Phospholipase D</fullName>
    </recommendedName>
    <alternativeName>
        <fullName evidence="9">Choline phosphatase</fullName>
    </alternativeName>
</protein>
<dbReference type="SUPFAM" id="SSF56024">
    <property type="entry name" value="Phospholipase D/nuclease"/>
    <property type="match status" value="2"/>
</dbReference>
<proteinExistence type="predicted"/>
<dbReference type="Gene3D" id="3.30.870.10">
    <property type="entry name" value="Endonuclease Chain A"/>
    <property type="match status" value="2"/>
</dbReference>
<evidence type="ECO:0000259" key="11">
    <source>
        <dbReference type="PROSITE" id="PS50035"/>
    </source>
</evidence>
<dbReference type="Proteomes" id="UP000199356">
    <property type="component" value="Unassembled WGS sequence"/>
</dbReference>
<comment type="catalytic activity">
    <reaction evidence="1">
        <text>a 1,2-diacyl-sn-glycero-3-phosphocholine + H2O = a 1,2-diacyl-sn-glycero-3-phosphate + choline + H(+)</text>
        <dbReference type="Rhea" id="RHEA:14445"/>
        <dbReference type="ChEBI" id="CHEBI:15354"/>
        <dbReference type="ChEBI" id="CHEBI:15377"/>
        <dbReference type="ChEBI" id="CHEBI:15378"/>
        <dbReference type="ChEBI" id="CHEBI:57643"/>
        <dbReference type="ChEBI" id="CHEBI:58608"/>
        <dbReference type="EC" id="3.1.4.4"/>
    </reaction>
</comment>
<dbReference type="InterPro" id="IPR015679">
    <property type="entry name" value="PLipase_D_fam"/>
</dbReference>
<dbReference type="GO" id="GO:0009395">
    <property type="term" value="P:phospholipid catabolic process"/>
    <property type="evidence" value="ECO:0007669"/>
    <property type="project" value="TreeGrafter"/>
</dbReference>
<dbReference type="PANTHER" id="PTHR18896">
    <property type="entry name" value="PHOSPHOLIPASE D"/>
    <property type="match status" value="1"/>
</dbReference>
<dbReference type="PANTHER" id="PTHR18896:SF76">
    <property type="entry name" value="PHOSPHOLIPASE"/>
    <property type="match status" value="1"/>
</dbReference>
<feature type="domain" description="PLD phosphodiesterase" evidence="11">
    <location>
        <begin position="137"/>
        <end position="164"/>
    </location>
</feature>
<keyword evidence="13" id="KW-1185">Reference proteome</keyword>
<evidence type="ECO:0000256" key="7">
    <source>
        <dbReference type="ARBA" id="ARBA00022801"/>
    </source>
</evidence>
<dbReference type="Pfam" id="PF13091">
    <property type="entry name" value="PLDc_2"/>
    <property type="match status" value="1"/>
</dbReference>
<dbReference type="PROSITE" id="PS50035">
    <property type="entry name" value="PLD"/>
    <property type="match status" value="2"/>
</dbReference>